<evidence type="ECO:0000313" key="1">
    <source>
        <dbReference type="EMBL" id="THJ73877.1"/>
    </source>
</evidence>
<evidence type="ECO:0000313" key="2">
    <source>
        <dbReference type="Proteomes" id="UP000305282"/>
    </source>
</evidence>
<dbReference type="AlphaFoldDB" id="A0A4S5ENH1"/>
<comment type="caution">
    <text evidence="1">The sequence shown here is derived from an EMBL/GenBank/DDBJ whole genome shotgun (WGS) entry which is preliminary data.</text>
</comment>
<dbReference type="Proteomes" id="UP000305282">
    <property type="component" value="Unassembled WGS sequence"/>
</dbReference>
<gene>
    <name evidence="1" type="ORF">E7Y31_14125</name>
</gene>
<organism evidence="1 2">
    <name type="scientific">Candidatus Frankia alpina</name>
    <dbReference type="NCBI Taxonomy" id="2699483"/>
    <lineage>
        <taxon>Bacteria</taxon>
        <taxon>Bacillati</taxon>
        <taxon>Actinomycetota</taxon>
        <taxon>Actinomycetes</taxon>
        <taxon>Frankiales</taxon>
        <taxon>Frankiaceae</taxon>
        <taxon>Frankia</taxon>
    </lineage>
</organism>
<evidence type="ECO:0008006" key="3">
    <source>
        <dbReference type="Google" id="ProtNLM"/>
    </source>
</evidence>
<sequence length="132" mass="13578">GSGLYFVGLEANGTVYAYALNQSGGGYTRIATVASGFAAVMDLEYEPATGHLWAECDDTCQGRTATLDINAAGRLAGTAVYARSTGMSNYNNEGFAIAPPGTCSAGHKPVVWSDDDNDASHALRSGTLTCAS</sequence>
<protein>
    <recommendedName>
        <fullName evidence="3">Phytase</fullName>
    </recommendedName>
</protein>
<accession>A0A4S5ENH1</accession>
<dbReference type="EMBL" id="SSXH01000345">
    <property type="protein sequence ID" value="THJ73877.1"/>
    <property type="molecule type" value="Genomic_DNA"/>
</dbReference>
<reference evidence="1 2" key="1">
    <citation type="submission" date="2019-04" db="EMBL/GenBank/DDBJ databases">
        <title>Draft genome sequences for three unisolated Alnus-infective Frankia Sp+ strains, AgTrS, AiOr and AvVan, the first sequenced Frankia strains able to sporulate in-planta.</title>
        <authorList>
            <person name="Bethencourt L."/>
            <person name="Vautrin F."/>
            <person name="Taib N."/>
            <person name="Dubost A."/>
            <person name="Castro-Garcia L."/>
            <person name="Imbaud O."/>
            <person name="Abrouk D."/>
            <person name="Fournier P."/>
            <person name="Briolay J."/>
            <person name="Nguyen A."/>
            <person name="Normand P."/>
            <person name="Fernandez M.P."/>
            <person name="Brochier-Armanet C."/>
            <person name="Herrera-Belaroussi A."/>
        </authorList>
    </citation>
    <scope>NUCLEOTIDE SEQUENCE [LARGE SCALE GENOMIC DNA]</scope>
    <source>
        <strain evidence="1 2">AvVan</strain>
    </source>
</reference>
<proteinExistence type="predicted"/>
<feature type="non-terminal residue" evidence="1">
    <location>
        <position position="1"/>
    </location>
</feature>
<name>A0A4S5ENH1_9ACTN</name>
<keyword evidence="2" id="KW-1185">Reference proteome</keyword>